<dbReference type="EMBL" id="CAMGYJ010000006">
    <property type="protein sequence ID" value="CAI0431220.1"/>
    <property type="molecule type" value="Genomic_DNA"/>
</dbReference>
<sequence length="67" mass="7535">MYELQLLSQLLLFRLVCKLSQSILHLQDSWSQEETLQSKQPGSPSRRRASAGMISPSLMLTMSPGTK</sequence>
<evidence type="ECO:0000313" key="4">
    <source>
        <dbReference type="EMBL" id="CAI0467929.1"/>
    </source>
</evidence>
<dbReference type="EMBL" id="CAMGYJ010000008">
    <property type="protein sequence ID" value="CAI0467929.1"/>
    <property type="molecule type" value="Genomic_DNA"/>
</dbReference>
<evidence type="ECO:0000256" key="2">
    <source>
        <dbReference type="SAM" id="SignalP"/>
    </source>
</evidence>
<feature type="chain" id="PRO_5044713785" evidence="2">
    <location>
        <begin position="23"/>
        <end position="67"/>
    </location>
</feature>
<organism evidence="4 5">
    <name type="scientific">Linum tenue</name>
    <dbReference type="NCBI Taxonomy" id="586396"/>
    <lineage>
        <taxon>Eukaryota</taxon>
        <taxon>Viridiplantae</taxon>
        <taxon>Streptophyta</taxon>
        <taxon>Embryophyta</taxon>
        <taxon>Tracheophyta</taxon>
        <taxon>Spermatophyta</taxon>
        <taxon>Magnoliopsida</taxon>
        <taxon>eudicotyledons</taxon>
        <taxon>Gunneridae</taxon>
        <taxon>Pentapetalae</taxon>
        <taxon>rosids</taxon>
        <taxon>fabids</taxon>
        <taxon>Malpighiales</taxon>
        <taxon>Linaceae</taxon>
        <taxon>Linum</taxon>
    </lineage>
</organism>
<gene>
    <name evidence="3" type="ORF">LITE_LOCUS22941</name>
    <name evidence="4" type="ORF">LITE_LOCUS37625</name>
</gene>
<protein>
    <submittedName>
        <fullName evidence="4">Uncharacterized protein</fullName>
    </submittedName>
</protein>
<accession>A0AAV0PBG8</accession>
<keyword evidence="2" id="KW-0732">Signal</keyword>
<name>A0AAV0PBG8_9ROSI</name>
<feature type="non-terminal residue" evidence="4">
    <location>
        <position position="67"/>
    </location>
</feature>
<proteinExistence type="predicted"/>
<evidence type="ECO:0000313" key="5">
    <source>
        <dbReference type="Proteomes" id="UP001154282"/>
    </source>
</evidence>
<feature type="compositionally biased region" description="Polar residues" evidence="1">
    <location>
        <begin position="58"/>
        <end position="67"/>
    </location>
</feature>
<evidence type="ECO:0000313" key="3">
    <source>
        <dbReference type="EMBL" id="CAI0431220.1"/>
    </source>
</evidence>
<reference evidence="4" key="1">
    <citation type="submission" date="2022-08" db="EMBL/GenBank/DDBJ databases">
        <authorList>
            <person name="Gutierrez-Valencia J."/>
        </authorList>
    </citation>
    <scope>NUCLEOTIDE SEQUENCE</scope>
</reference>
<feature type="region of interest" description="Disordered" evidence="1">
    <location>
        <begin position="30"/>
        <end position="67"/>
    </location>
</feature>
<comment type="caution">
    <text evidence="4">The sequence shown here is derived from an EMBL/GenBank/DDBJ whole genome shotgun (WGS) entry which is preliminary data.</text>
</comment>
<evidence type="ECO:0000256" key="1">
    <source>
        <dbReference type="SAM" id="MobiDB-lite"/>
    </source>
</evidence>
<dbReference type="AlphaFoldDB" id="A0AAV0PBG8"/>
<dbReference type="Proteomes" id="UP001154282">
    <property type="component" value="Unassembled WGS sequence"/>
</dbReference>
<keyword evidence="5" id="KW-1185">Reference proteome</keyword>
<feature type="signal peptide" evidence="2">
    <location>
        <begin position="1"/>
        <end position="22"/>
    </location>
</feature>
<feature type="compositionally biased region" description="Polar residues" evidence="1">
    <location>
        <begin position="30"/>
        <end position="43"/>
    </location>
</feature>